<organism evidence="2 3">
    <name type="scientific">Sphingobium nicotianae</name>
    <dbReference type="NCBI Taxonomy" id="2782607"/>
    <lineage>
        <taxon>Bacteria</taxon>
        <taxon>Pseudomonadati</taxon>
        <taxon>Pseudomonadota</taxon>
        <taxon>Alphaproteobacteria</taxon>
        <taxon>Sphingomonadales</taxon>
        <taxon>Sphingomonadaceae</taxon>
        <taxon>Sphingobium</taxon>
    </lineage>
</organism>
<dbReference type="InterPro" id="IPR038770">
    <property type="entry name" value="Na+/solute_symporter_sf"/>
</dbReference>
<feature type="transmembrane region" description="Helical" evidence="1">
    <location>
        <begin position="164"/>
        <end position="186"/>
    </location>
</feature>
<comment type="caution">
    <text evidence="2">The sequence shown here is derived from an EMBL/GenBank/DDBJ whole genome shotgun (WGS) entry which is preliminary data.</text>
</comment>
<feature type="transmembrane region" description="Helical" evidence="1">
    <location>
        <begin position="207"/>
        <end position="228"/>
    </location>
</feature>
<dbReference type="AlphaFoldDB" id="A0A9X1IR36"/>
<accession>A0A9X1IR36</accession>
<keyword evidence="3" id="KW-1185">Reference proteome</keyword>
<feature type="transmembrane region" description="Helical" evidence="1">
    <location>
        <begin position="234"/>
        <end position="255"/>
    </location>
</feature>
<dbReference type="InterPro" id="IPR016833">
    <property type="entry name" value="Put_Na-Bile_cotransptr"/>
</dbReference>
<keyword evidence="1" id="KW-1133">Transmembrane helix</keyword>
<dbReference type="Gene3D" id="1.20.1530.20">
    <property type="match status" value="1"/>
</dbReference>
<protein>
    <submittedName>
        <fullName evidence="2">Bile acid:sodium symporter family protein</fullName>
    </submittedName>
</protein>
<dbReference type="RefSeq" id="WP_214622675.1">
    <property type="nucleotide sequence ID" value="NZ_JAHGAW010000005.1"/>
</dbReference>
<feature type="transmembrane region" description="Helical" evidence="1">
    <location>
        <begin position="42"/>
        <end position="61"/>
    </location>
</feature>
<keyword evidence="1" id="KW-0812">Transmembrane</keyword>
<dbReference type="PANTHER" id="PTHR18640:SF5">
    <property type="entry name" value="SODIUM_BILE ACID COTRANSPORTER 7"/>
    <property type="match status" value="1"/>
</dbReference>
<dbReference type="GO" id="GO:0005886">
    <property type="term" value="C:plasma membrane"/>
    <property type="evidence" value="ECO:0007669"/>
    <property type="project" value="TreeGrafter"/>
</dbReference>
<proteinExistence type="predicted"/>
<feature type="transmembrane region" description="Helical" evidence="1">
    <location>
        <begin position="136"/>
        <end position="158"/>
    </location>
</feature>
<reference evidence="2" key="1">
    <citation type="submission" date="2021-05" db="EMBL/GenBank/DDBJ databases">
        <title>Genome of Sphingobium sp. strain.</title>
        <authorList>
            <person name="Fan R."/>
        </authorList>
    </citation>
    <scope>NUCLEOTIDE SEQUENCE</scope>
    <source>
        <strain evidence="2">H33</strain>
    </source>
</reference>
<sequence length="330" mass="35039">MATSPRRFAWPRLDKFTLMLIGTVLLATILPARGVFVPLVDIIGRISIILLFFLHGANLSTEAVVQALGQWKLHLMVLAATYILFPIIGLALAPLSGRAIDPALYTGLLFLCCLPSTVQSSIAFTSIARGNVPAAICAASASNLFGIVLTPMLTGLLLSSQSAISIDAIWSIVGTILLPFGLGMMLHSRIGGWIKRNKPKLGMVDRSSVLIMVYAAFGKAVIDGLWQSVSAADLAVLVLVCIALLGLVMVTLTGVSRFAHLSHGDETALVFCGSKKSLITGVPMASVLFPAATVGAIVLPLMIFHQIQLIVCAFLARSYEKRALAQETTS</sequence>
<dbReference type="EMBL" id="JAHGAW010000005">
    <property type="protein sequence ID" value="MBT2186915.1"/>
    <property type="molecule type" value="Genomic_DNA"/>
</dbReference>
<dbReference type="PANTHER" id="PTHR18640">
    <property type="entry name" value="SOLUTE CARRIER FAMILY 10 MEMBER 7"/>
    <property type="match status" value="1"/>
</dbReference>
<gene>
    <name evidence="2" type="ORF">KK488_08150</name>
</gene>
<feature type="transmembrane region" description="Helical" evidence="1">
    <location>
        <begin position="16"/>
        <end position="36"/>
    </location>
</feature>
<keyword evidence="1" id="KW-0472">Membrane</keyword>
<evidence type="ECO:0000256" key="1">
    <source>
        <dbReference type="SAM" id="Phobius"/>
    </source>
</evidence>
<feature type="transmembrane region" description="Helical" evidence="1">
    <location>
        <begin position="103"/>
        <end position="124"/>
    </location>
</feature>
<name>A0A9X1IR36_9SPHN</name>
<feature type="transmembrane region" description="Helical" evidence="1">
    <location>
        <begin position="267"/>
        <end position="289"/>
    </location>
</feature>
<feature type="transmembrane region" description="Helical" evidence="1">
    <location>
        <begin position="73"/>
        <end position="97"/>
    </location>
</feature>
<dbReference type="Pfam" id="PF13593">
    <property type="entry name" value="SBF_like"/>
    <property type="match status" value="1"/>
</dbReference>
<dbReference type="Proteomes" id="UP001138757">
    <property type="component" value="Unassembled WGS sequence"/>
</dbReference>
<dbReference type="PIRSF" id="PIRSF026166">
    <property type="entry name" value="UCP026166"/>
    <property type="match status" value="1"/>
</dbReference>
<evidence type="ECO:0000313" key="3">
    <source>
        <dbReference type="Proteomes" id="UP001138757"/>
    </source>
</evidence>
<evidence type="ECO:0000313" key="2">
    <source>
        <dbReference type="EMBL" id="MBT2186915.1"/>
    </source>
</evidence>